<name>A0A6N3BW05_STASI</name>
<feature type="transmembrane region" description="Helical" evidence="1">
    <location>
        <begin position="55"/>
        <end position="79"/>
    </location>
</feature>
<feature type="transmembrane region" description="Helical" evidence="1">
    <location>
        <begin position="118"/>
        <end position="138"/>
    </location>
</feature>
<dbReference type="AlphaFoldDB" id="A0A6N3BW05"/>
<dbReference type="EMBL" id="CACRUO010000031">
    <property type="protein sequence ID" value="VYU07344.1"/>
    <property type="molecule type" value="Genomic_DNA"/>
</dbReference>
<accession>A0A6N3BW05</accession>
<keyword evidence="1" id="KW-1133">Transmembrane helix</keyword>
<keyword evidence="1" id="KW-0812">Transmembrane</keyword>
<feature type="transmembrane region" description="Helical" evidence="1">
    <location>
        <begin position="91"/>
        <end position="112"/>
    </location>
</feature>
<protein>
    <recommendedName>
        <fullName evidence="3">DUF3021 domain-containing protein</fullName>
    </recommendedName>
</protein>
<dbReference type="Pfam" id="PF11457">
    <property type="entry name" value="DUF3021"/>
    <property type="match status" value="1"/>
</dbReference>
<gene>
    <name evidence="2" type="ORF">SSLFYP27_01354</name>
</gene>
<evidence type="ECO:0000313" key="2">
    <source>
        <dbReference type="EMBL" id="VYU07344.1"/>
    </source>
</evidence>
<dbReference type="InterPro" id="IPR021560">
    <property type="entry name" value="DUF3021"/>
</dbReference>
<sequence>MKHMIKQLCIGFMVGITIGITMSLIFSFIFAQGQYEPLSPVSTMGMYYHTHLSEVMTMFVCVIIWGLIGVLFTLAEMIYYKTDWSLLKTTLVHLVLCYVGFLPLAMLAGWFPLDLLNILLFTLIFLFIYGMIWIINYIKNKRLVNEINHKLK</sequence>
<feature type="transmembrane region" description="Helical" evidence="1">
    <location>
        <begin position="12"/>
        <end position="35"/>
    </location>
</feature>
<dbReference type="RefSeq" id="WP_156666715.1">
    <property type="nucleotide sequence ID" value="NZ_CACRUO010000031.1"/>
</dbReference>
<evidence type="ECO:0008006" key="3">
    <source>
        <dbReference type="Google" id="ProtNLM"/>
    </source>
</evidence>
<reference evidence="2" key="1">
    <citation type="submission" date="2019-11" db="EMBL/GenBank/DDBJ databases">
        <authorList>
            <person name="Feng L."/>
        </authorList>
    </citation>
    <scope>NUCLEOTIDE SEQUENCE</scope>
    <source>
        <strain evidence="2">SsimulansLFYP27</strain>
    </source>
</reference>
<evidence type="ECO:0000256" key="1">
    <source>
        <dbReference type="SAM" id="Phobius"/>
    </source>
</evidence>
<keyword evidence="1" id="KW-0472">Membrane</keyword>
<proteinExistence type="predicted"/>
<organism evidence="2">
    <name type="scientific">Staphylococcus simulans</name>
    <dbReference type="NCBI Taxonomy" id="1286"/>
    <lineage>
        <taxon>Bacteria</taxon>
        <taxon>Bacillati</taxon>
        <taxon>Bacillota</taxon>
        <taxon>Bacilli</taxon>
        <taxon>Bacillales</taxon>
        <taxon>Staphylococcaceae</taxon>
        <taxon>Staphylococcus</taxon>
    </lineage>
</organism>